<evidence type="ECO:0000259" key="1">
    <source>
        <dbReference type="Pfam" id="PF09643"/>
    </source>
</evidence>
<evidence type="ECO:0000313" key="2">
    <source>
        <dbReference type="EMBL" id="PDP60153.1"/>
    </source>
</evidence>
<dbReference type="RefSeq" id="WP_097550225.1">
    <property type="nucleotide sequence ID" value="NZ_NSLY01000016.1"/>
</dbReference>
<dbReference type="Proteomes" id="UP000219058">
    <property type="component" value="Unassembled WGS sequence"/>
</dbReference>
<protein>
    <recommendedName>
        <fullName evidence="1">YopX protein domain-containing protein</fullName>
    </recommendedName>
</protein>
<organism evidence="2 3">
    <name type="scientific">Prevotella intermedia</name>
    <dbReference type="NCBI Taxonomy" id="28131"/>
    <lineage>
        <taxon>Bacteria</taxon>
        <taxon>Pseudomonadati</taxon>
        <taxon>Bacteroidota</taxon>
        <taxon>Bacteroidia</taxon>
        <taxon>Bacteroidales</taxon>
        <taxon>Prevotellaceae</taxon>
        <taxon>Prevotella</taxon>
    </lineage>
</organism>
<gene>
    <name evidence="2" type="ORF">CLI71_06930</name>
</gene>
<dbReference type="EMBL" id="NSLY01000016">
    <property type="protein sequence ID" value="PDP60153.1"/>
    <property type="molecule type" value="Genomic_DNA"/>
</dbReference>
<dbReference type="NCBIfam" id="TIGR01671">
    <property type="entry name" value="phage_TIGR01671"/>
    <property type="match status" value="1"/>
</dbReference>
<dbReference type="InterPro" id="IPR010024">
    <property type="entry name" value="CHP16711"/>
</dbReference>
<reference evidence="2 3" key="1">
    <citation type="submission" date="2017-09" db="EMBL/GenBank/DDBJ databases">
        <title>Phase variable restriction modification systems are present in the genome sequences of periodontal pathogens Prevotella intermedia, Tannerella forsythia and Porphyromonas gingivalis.</title>
        <authorList>
            <person name="Haigh R.D."/>
            <person name="Crawford L."/>
            <person name="Ralph J."/>
            <person name="Wanford J."/>
            <person name="Vartoukian S.R."/>
            <person name="Hijazib K."/>
            <person name="Wade W."/>
            <person name="Oggioni M.R."/>
        </authorList>
    </citation>
    <scope>NUCLEOTIDE SEQUENCE [LARGE SCALE GENOMIC DNA]</scope>
    <source>
        <strain evidence="2 3">WW2834</strain>
    </source>
</reference>
<dbReference type="Gene3D" id="2.30.30.290">
    <property type="entry name" value="YopX-like domains"/>
    <property type="match status" value="1"/>
</dbReference>
<accession>A0A2A6EFA6</accession>
<dbReference type="InterPro" id="IPR019096">
    <property type="entry name" value="YopX_protein"/>
</dbReference>
<feature type="domain" description="YopX protein" evidence="1">
    <location>
        <begin position="12"/>
        <end position="131"/>
    </location>
</feature>
<name>A0A2A6EFA6_PREIN</name>
<dbReference type="Pfam" id="PF09643">
    <property type="entry name" value="YopX"/>
    <property type="match status" value="1"/>
</dbReference>
<evidence type="ECO:0000313" key="3">
    <source>
        <dbReference type="Proteomes" id="UP000219058"/>
    </source>
</evidence>
<dbReference type="InterPro" id="IPR023385">
    <property type="entry name" value="YopX-like_C"/>
</dbReference>
<dbReference type="AlphaFoldDB" id="A0A2A6EFA6"/>
<proteinExistence type="predicted"/>
<comment type="caution">
    <text evidence="2">The sequence shown here is derived from an EMBL/GenBank/DDBJ whole genome shotgun (WGS) entry which is preliminary data.</text>
</comment>
<sequence>MDREIKFRGRFFTRKWIYGDLVHLSIGYGIRERTGATLSFSRVDEDTIGQYTGLKDKNGKEIYEGDIVKGVSHKSDSCISELIPFDVIGVVGYHKEYQTLEVRTRQASLHIEVAIKGEVIGNIHDNPELLKGGK</sequence>
<dbReference type="SUPFAM" id="SSF159006">
    <property type="entry name" value="YopX-like"/>
    <property type="match status" value="1"/>
</dbReference>